<feature type="transmembrane region" description="Helical" evidence="9">
    <location>
        <begin position="80"/>
        <end position="103"/>
    </location>
</feature>
<evidence type="ECO:0000256" key="5">
    <source>
        <dbReference type="ARBA" id="ARBA00022692"/>
    </source>
</evidence>
<dbReference type="InterPro" id="IPR003010">
    <property type="entry name" value="C-N_Hydrolase"/>
</dbReference>
<feature type="transmembrane region" description="Helical" evidence="9">
    <location>
        <begin position="54"/>
        <end position="74"/>
    </location>
</feature>
<keyword evidence="7 9" id="KW-0472">Membrane</keyword>
<sequence>MRNSYFLAILSGLLLALAWPTYGIPILAFIGFVPLLLAEKHIRESSYKRKGGKVFLVSYVTFIIWNSITTWWIWYSTPFGMFFALAVNSLLMAIVFSLYHFVAKRLPAKIHLIFLPAIWMAFEKFHLNWDFSWPWLNLGNVFSEYTTWIQWYEYTGVFGGALWIWIINIGIYKTVVNYKNNGNRSILTKGVARNVLLIAIPIIFSLFLLNNYEEGTKKAQITLLQPNVDPYSQKYDISNIQMAKNLIALAKQDINQNTNYIIAPETALAKGSSIDQFDDSTEKVMLQDYVNQFPNMQFITGVDFYRHYPQKEKPTITANFYGRNGWFDFYNAAVQINKSNTSEKYIKSKLVVGVENFPFKTVLEPLLGDVMLDLGGTVAMRATQEERSVFKSNDNAFSAAPIICYESIYGEFVTGYVKKGANFLAIITNDAWWDDTQGHKQHLSYARLRAIETRKSVARSANTGISAFINEKGEITKTLAFNSKGSLSGEITVNNKETIYVKYGDYIARIAVLFTVMILLYAIARKKKV</sequence>
<accession>A0ABS9J3W0</accession>
<comment type="catalytic activity">
    <reaction evidence="9">
        <text>N-terminal S-1,2-diacyl-sn-glyceryl-L-cysteinyl-[lipoprotein] + a glycerophospholipid = N-acyl-S-1,2-diacyl-sn-glyceryl-L-cysteinyl-[lipoprotein] + a 2-acyl-sn-glycero-3-phospholipid + H(+)</text>
        <dbReference type="Rhea" id="RHEA:48228"/>
        <dbReference type="Rhea" id="RHEA-COMP:14681"/>
        <dbReference type="Rhea" id="RHEA-COMP:14684"/>
        <dbReference type="ChEBI" id="CHEBI:15378"/>
        <dbReference type="ChEBI" id="CHEBI:136912"/>
        <dbReference type="ChEBI" id="CHEBI:140656"/>
        <dbReference type="ChEBI" id="CHEBI:140657"/>
        <dbReference type="ChEBI" id="CHEBI:140660"/>
        <dbReference type="EC" id="2.3.1.269"/>
    </reaction>
</comment>
<keyword evidence="4 9" id="KW-0808">Transferase</keyword>
<keyword evidence="12" id="KW-1185">Reference proteome</keyword>
<dbReference type="EC" id="2.3.1.269" evidence="9"/>
<dbReference type="PANTHER" id="PTHR38686">
    <property type="entry name" value="APOLIPOPROTEIN N-ACYLTRANSFERASE"/>
    <property type="match status" value="1"/>
</dbReference>
<evidence type="ECO:0000256" key="3">
    <source>
        <dbReference type="ARBA" id="ARBA00022475"/>
    </source>
</evidence>
<proteinExistence type="inferred from homology"/>
<dbReference type="Proteomes" id="UP000829517">
    <property type="component" value="Unassembled WGS sequence"/>
</dbReference>
<feature type="domain" description="CN hydrolase" evidence="10">
    <location>
        <begin position="219"/>
        <end position="493"/>
    </location>
</feature>
<feature type="transmembrane region" description="Helical" evidence="9">
    <location>
        <begin position="191"/>
        <end position="209"/>
    </location>
</feature>
<keyword evidence="8 9" id="KW-0012">Acyltransferase</keyword>
<comment type="pathway">
    <text evidence="9">Protein modification; lipoprotein biosynthesis (N-acyl transfer).</text>
</comment>
<feature type="transmembrane region" description="Helical" evidence="9">
    <location>
        <begin position="149"/>
        <end position="171"/>
    </location>
</feature>
<dbReference type="Pfam" id="PF00795">
    <property type="entry name" value="CN_hydrolase"/>
    <property type="match status" value="1"/>
</dbReference>
<dbReference type="EMBL" id="JAETXX010000005">
    <property type="protein sequence ID" value="MCF8715118.1"/>
    <property type="molecule type" value="Genomic_DNA"/>
</dbReference>
<evidence type="ECO:0000259" key="10">
    <source>
        <dbReference type="PROSITE" id="PS50263"/>
    </source>
</evidence>
<name>A0ABS9J3W0_9FLAO</name>
<keyword evidence="6 9" id="KW-1133">Transmembrane helix</keyword>
<evidence type="ECO:0000256" key="1">
    <source>
        <dbReference type="ARBA" id="ARBA00004651"/>
    </source>
</evidence>
<comment type="subcellular location">
    <subcellularLocation>
        <location evidence="1 9">Cell membrane</location>
        <topology evidence="1 9">Multi-pass membrane protein</topology>
    </subcellularLocation>
</comment>
<evidence type="ECO:0000256" key="8">
    <source>
        <dbReference type="ARBA" id="ARBA00023315"/>
    </source>
</evidence>
<comment type="similarity">
    <text evidence="2 9">Belongs to the CN hydrolase family. Apolipoprotein N-acyltransferase subfamily.</text>
</comment>
<dbReference type="HAMAP" id="MF_01148">
    <property type="entry name" value="Lnt"/>
    <property type="match status" value="1"/>
</dbReference>
<keyword evidence="3 9" id="KW-1003">Cell membrane</keyword>
<gene>
    <name evidence="9 11" type="primary">lnt</name>
    <name evidence="11" type="ORF">JM658_09805</name>
</gene>
<comment type="caution">
    <text evidence="11">The sequence shown here is derived from an EMBL/GenBank/DDBJ whole genome shotgun (WGS) entry which is preliminary data.</text>
</comment>
<evidence type="ECO:0000256" key="7">
    <source>
        <dbReference type="ARBA" id="ARBA00023136"/>
    </source>
</evidence>
<feature type="transmembrane region" description="Helical" evidence="9">
    <location>
        <begin position="6"/>
        <end position="33"/>
    </location>
</feature>
<dbReference type="SUPFAM" id="SSF56317">
    <property type="entry name" value="Carbon-nitrogen hydrolase"/>
    <property type="match status" value="1"/>
</dbReference>
<dbReference type="PANTHER" id="PTHR38686:SF1">
    <property type="entry name" value="APOLIPOPROTEIN N-ACYLTRANSFERASE"/>
    <property type="match status" value="1"/>
</dbReference>
<keyword evidence="5 9" id="KW-0812">Transmembrane</keyword>
<feature type="transmembrane region" description="Helical" evidence="9">
    <location>
        <begin position="110"/>
        <end position="129"/>
    </location>
</feature>
<evidence type="ECO:0000256" key="6">
    <source>
        <dbReference type="ARBA" id="ARBA00022989"/>
    </source>
</evidence>
<dbReference type="RefSeq" id="WP_236959084.1">
    <property type="nucleotide sequence ID" value="NZ_JAETXX010000005.1"/>
</dbReference>
<evidence type="ECO:0000256" key="2">
    <source>
        <dbReference type="ARBA" id="ARBA00010065"/>
    </source>
</evidence>
<dbReference type="NCBIfam" id="TIGR00546">
    <property type="entry name" value="lnt"/>
    <property type="match status" value="1"/>
</dbReference>
<comment type="function">
    <text evidence="9">Catalyzes the phospholipid dependent N-acylation of the N-terminal cysteine of apolipoprotein, the last step in lipoprotein maturation.</text>
</comment>
<dbReference type="Pfam" id="PF20154">
    <property type="entry name" value="LNT_N"/>
    <property type="match status" value="1"/>
</dbReference>
<dbReference type="InterPro" id="IPR004563">
    <property type="entry name" value="Apolipo_AcylTrfase"/>
</dbReference>
<organism evidence="11 12">
    <name type="scientific">Joostella atrarenae</name>
    <dbReference type="NCBI Taxonomy" id="679257"/>
    <lineage>
        <taxon>Bacteria</taxon>
        <taxon>Pseudomonadati</taxon>
        <taxon>Bacteroidota</taxon>
        <taxon>Flavobacteriia</taxon>
        <taxon>Flavobacteriales</taxon>
        <taxon>Flavobacteriaceae</taxon>
        <taxon>Joostella</taxon>
    </lineage>
</organism>
<evidence type="ECO:0000313" key="11">
    <source>
        <dbReference type="EMBL" id="MCF8715118.1"/>
    </source>
</evidence>
<feature type="transmembrane region" description="Helical" evidence="9">
    <location>
        <begin position="506"/>
        <end position="524"/>
    </location>
</feature>
<evidence type="ECO:0000256" key="4">
    <source>
        <dbReference type="ARBA" id="ARBA00022679"/>
    </source>
</evidence>
<reference evidence="11 12" key="1">
    <citation type="submission" date="2021-01" db="EMBL/GenBank/DDBJ databases">
        <title>Genome sequencing of Joostella atrarenae M1-2 (= KCTC 23194).</title>
        <authorList>
            <person name="Zakaria M.R."/>
            <person name="Lam M.Q."/>
            <person name="Chong C.S."/>
        </authorList>
    </citation>
    <scope>NUCLEOTIDE SEQUENCE [LARGE SCALE GENOMIC DNA]</scope>
    <source>
        <strain evidence="11 12">M1-2</strain>
    </source>
</reference>
<dbReference type="InterPro" id="IPR036526">
    <property type="entry name" value="C-N_Hydrolase_sf"/>
</dbReference>
<evidence type="ECO:0000313" key="12">
    <source>
        <dbReference type="Proteomes" id="UP000829517"/>
    </source>
</evidence>
<dbReference type="Gene3D" id="3.60.110.10">
    <property type="entry name" value="Carbon-nitrogen hydrolase"/>
    <property type="match status" value="1"/>
</dbReference>
<dbReference type="CDD" id="cd07571">
    <property type="entry name" value="ALP_N-acyl_transferase"/>
    <property type="match status" value="1"/>
</dbReference>
<protein>
    <recommendedName>
        <fullName evidence="9">Apolipoprotein N-acyltransferase</fullName>
        <shortName evidence="9">ALP N-acyltransferase</shortName>
        <ecNumber evidence="9">2.3.1.269</ecNumber>
    </recommendedName>
</protein>
<dbReference type="InterPro" id="IPR045378">
    <property type="entry name" value="LNT_N"/>
</dbReference>
<dbReference type="PROSITE" id="PS50263">
    <property type="entry name" value="CN_HYDROLASE"/>
    <property type="match status" value="1"/>
</dbReference>
<evidence type="ECO:0000256" key="9">
    <source>
        <dbReference type="HAMAP-Rule" id="MF_01148"/>
    </source>
</evidence>